<dbReference type="Pfam" id="PF14345">
    <property type="entry name" value="GDYXXLXY"/>
    <property type="match status" value="1"/>
</dbReference>
<evidence type="ECO:0000313" key="2">
    <source>
        <dbReference type="Proteomes" id="UP000548425"/>
    </source>
</evidence>
<dbReference type="RefSeq" id="WP_081407886.1">
    <property type="nucleotide sequence ID" value="NZ_JACHLA010000001.1"/>
</dbReference>
<evidence type="ECO:0000313" key="1">
    <source>
        <dbReference type="EMBL" id="MBB6362108.1"/>
    </source>
</evidence>
<sequence>MMKKFMALHLSIFSIALFVGLIVQHEWHLAKSDSIFVELAPVDPRSILQGDYMVLNYDLHFSAVAAGNGSEQPVSDIKIEDFKNQSHVMSYVQLEQQRKVIKTSFDRSALNQSERVARLMLKNPRNTFEALYPAANSFMFPEGLEPCYRNAKFAELKVKENGKALLFDLLDQQLKPLNCESSKSWREGS</sequence>
<proteinExistence type="predicted"/>
<protein>
    <submittedName>
        <fullName evidence="1">Membrane-anchored protein</fullName>
    </submittedName>
</protein>
<gene>
    <name evidence="1" type="ORF">HNP34_000184</name>
</gene>
<name>A0AAW3VA81_ACILW</name>
<organism evidence="1 2">
    <name type="scientific">Acinetobacter lwoffii</name>
    <dbReference type="NCBI Taxonomy" id="28090"/>
    <lineage>
        <taxon>Bacteria</taxon>
        <taxon>Pseudomonadati</taxon>
        <taxon>Pseudomonadota</taxon>
        <taxon>Gammaproteobacteria</taxon>
        <taxon>Moraxellales</taxon>
        <taxon>Moraxellaceae</taxon>
        <taxon>Acinetobacter</taxon>
    </lineage>
</organism>
<accession>A0AAW3VA81</accession>
<dbReference type="AlphaFoldDB" id="A0AAW3VA81"/>
<dbReference type="Proteomes" id="UP000548425">
    <property type="component" value="Unassembled WGS sequence"/>
</dbReference>
<dbReference type="EMBL" id="JACHLA010000001">
    <property type="protein sequence ID" value="MBB6362108.1"/>
    <property type="molecule type" value="Genomic_DNA"/>
</dbReference>
<comment type="caution">
    <text evidence="1">The sequence shown here is derived from an EMBL/GenBank/DDBJ whole genome shotgun (WGS) entry which is preliminary data.</text>
</comment>
<dbReference type="InterPro" id="IPR025833">
    <property type="entry name" value="GDYXXLXY"/>
</dbReference>
<reference evidence="1 2" key="1">
    <citation type="submission" date="2020-08" db="EMBL/GenBank/DDBJ databases">
        <title>Functional genomics of gut bacteria from endangered species of beetles.</title>
        <authorList>
            <person name="Carlos-Shanley C."/>
        </authorList>
    </citation>
    <scope>NUCLEOTIDE SEQUENCE [LARGE SCALE GENOMIC DNA]</scope>
    <source>
        <strain evidence="1 2">S00127</strain>
    </source>
</reference>